<proteinExistence type="predicted"/>
<protein>
    <submittedName>
        <fullName evidence="1">Uncharacterized protein</fullName>
    </submittedName>
</protein>
<evidence type="ECO:0000313" key="2">
    <source>
        <dbReference type="Proteomes" id="UP000241769"/>
    </source>
</evidence>
<reference evidence="1 2" key="1">
    <citation type="journal article" date="2018" name="Genome Biol. Evol.">
        <title>Multiple Roots of Fruiting Body Formation in Amoebozoa.</title>
        <authorList>
            <person name="Hillmann F."/>
            <person name="Forbes G."/>
            <person name="Novohradska S."/>
            <person name="Ferling I."/>
            <person name="Riege K."/>
            <person name="Groth M."/>
            <person name="Westermann M."/>
            <person name="Marz M."/>
            <person name="Spaller T."/>
            <person name="Winckler T."/>
            <person name="Schaap P."/>
            <person name="Glockner G."/>
        </authorList>
    </citation>
    <scope>NUCLEOTIDE SEQUENCE [LARGE SCALE GENOMIC DNA]</scope>
    <source>
        <strain evidence="1 2">Jena</strain>
    </source>
</reference>
<comment type="caution">
    <text evidence="1">The sequence shown here is derived from an EMBL/GenBank/DDBJ whole genome shotgun (WGS) entry which is preliminary data.</text>
</comment>
<name>A0A2P6MS58_9EUKA</name>
<dbReference type="InParanoid" id="A0A2P6MS58"/>
<dbReference type="Proteomes" id="UP000241769">
    <property type="component" value="Unassembled WGS sequence"/>
</dbReference>
<accession>A0A2P6MS58</accession>
<keyword evidence="2" id="KW-1185">Reference proteome</keyword>
<sequence length="73" mass="8319">MPQTGEWLHKLETRLQKVVQSKHGIQLHADRDFHTVAKQLNGLTHKASTEITNVLQRITKQNTGDEHSVRGII</sequence>
<dbReference type="AlphaFoldDB" id="A0A2P6MS58"/>
<evidence type="ECO:0000313" key="1">
    <source>
        <dbReference type="EMBL" id="PRP74541.1"/>
    </source>
</evidence>
<dbReference type="EMBL" id="MDYQ01000458">
    <property type="protein sequence ID" value="PRP74541.1"/>
    <property type="molecule type" value="Genomic_DNA"/>
</dbReference>
<gene>
    <name evidence="1" type="ORF">PROFUN_15673</name>
</gene>
<organism evidence="1 2">
    <name type="scientific">Planoprotostelium fungivorum</name>
    <dbReference type="NCBI Taxonomy" id="1890364"/>
    <lineage>
        <taxon>Eukaryota</taxon>
        <taxon>Amoebozoa</taxon>
        <taxon>Evosea</taxon>
        <taxon>Variosea</taxon>
        <taxon>Cavosteliida</taxon>
        <taxon>Cavosteliaceae</taxon>
        <taxon>Planoprotostelium</taxon>
    </lineage>
</organism>